<protein>
    <submittedName>
        <fullName evidence="2">Uncharacterized protein</fullName>
    </submittedName>
</protein>
<name>A0ABZ2CLV9_9CAUD</name>
<evidence type="ECO:0000313" key="2">
    <source>
        <dbReference type="EMBL" id="WVX92072.1"/>
    </source>
</evidence>
<sequence>MSQLLLGILIGSVAAVVLGYIASVMVCVWQYLK</sequence>
<evidence type="ECO:0000313" key="3">
    <source>
        <dbReference type="Proteomes" id="UP001333037"/>
    </source>
</evidence>
<keyword evidence="3" id="KW-1185">Reference proteome</keyword>
<organism evidence="2 3">
    <name type="scientific">Aeromonas phage phiA014S</name>
    <dbReference type="NCBI Taxonomy" id="3119845"/>
    <lineage>
        <taxon>Viruses</taxon>
        <taxon>Duplodnaviria</taxon>
        <taxon>Heunggongvirae</taxon>
        <taxon>Uroviricota</taxon>
        <taxon>Caudoviricetes</taxon>
        <taxon>Autographivirales</taxon>
        <taxon>Autotranscriptaviridae</taxon>
        <taxon>Studiervirinae</taxon>
        <taxon>Coryciavirus</taxon>
        <taxon>Coryciavirus A014S</taxon>
    </lineage>
</organism>
<evidence type="ECO:0000256" key="1">
    <source>
        <dbReference type="SAM" id="Phobius"/>
    </source>
</evidence>
<keyword evidence="1" id="KW-0472">Membrane</keyword>
<reference evidence="2 3" key="1">
    <citation type="submission" date="2024-01" db="EMBL/GenBank/DDBJ databases">
        <authorList>
            <person name="Wang Y."/>
            <person name="Lin M."/>
        </authorList>
    </citation>
    <scope>NUCLEOTIDE SEQUENCE [LARGE SCALE GENOMIC DNA]</scope>
</reference>
<proteinExistence type="predicted"/>
<keyword evidence="1" id="KW-1133">Transmembrane helix</keyword>
<dbReference type="EMBL" id="PP226939">
    <property type="protein sequence ID" value="WVX92072.1"/>
    <property type="molecule type" value="Genomic_DNA"/>
</dbReference>
<keyword evidence="1" id="KW-0812">Transmembrane</keyword>
<accession>A0ABZ2CLV9</accession>
<feature type="transmembrane region" description="Helical" evidence="1">
    <location>
        <begin position="6"/>
        <end position="32"/>
    </location>
</feature>
<dbReference type="Proteomes" id="UP001333037">
    <property type="component" value="Segment"/>
</dbReference>